<comment type="caution">
    <text evidence="3">The sequence shown here is derived from an EMBL/GenBank/DDBJ whole genome shotgun (WGS) entry which is preliminary data.</text>
</comment>
<keyword evidence="4" id="KW-1185">Reference proteome</keyword>
<evidence type="ECO:0000256" key="2">
    <source>
        <dbReference type="SAM" id="SignalP"/>
    </source>
</evidence>
<evidence type="ECO:0000313" key="4">
    <source>
        <dbReference type="Proteomes" id="UP000306509"/>
    </source>
</evidence>
<dbReference type="PROSITE" id="PS51257">
    <property type="entry name" value="PROKAR_LIPOPROTEIN"/>
    <property type="match status" value="1"/>
</dbReference>
<dbReference type="EMBL" id="QGQD01000104">
    <property type="protein sequence ID" value="TLC98159.1"/>
    <property type="molecule type" value="Genomic_DNA"/>
</dbReference>
<dbReference type="STRING" id="180332.GCA_000797495_03394"/>
<dbReference type="AlphaFoldDB" id="A0A4U8Q0H2"/>
<name>A0A4U8Q0H2_9FIRM</name>
<dbReference type="SUPFAM" id="SSF53850">
    <property type="entry name" value="Periplasmic binding protein-like II"/>
    <property type="match status" value="1"/>
</dbReference>
<proteinExistence type="predicted"/>
<dbReference type="PANTHER" id="PTHR43649">
    <property type="entry name" value="ARABINOSE-BINDING PROTEIN-RELATED"/>
    <property type="match status" value="1"/>
</dbReference>
<evidence type="ECO:0000256" key="1">
    <source>
        <dbReference type="SAM" id="MobiDB-lite"/>
    </source>
</evidence>
<feature type="region of interest" description="Disordered" evidence="1">
    <location>
        <begin position="28"/>
        <end position="62"/>
    </location>
</feature>
<dbReference type="InterPro" id="IPR050490">
    <property type="entry name" value="Bact_solute-bd_prot1"/>
</dbReference>
<sequence precursor="true">MKGKKLWGFGMAAVMAASVIAGCGASTANETKSSVKDSSQETADAGNAADSSKESSPANEKEIAAQEKDVVTALLPPVSATYQDKINSYVEAFNKDNPEVEIQVTTASWEDVTQKLDVQVNAGSPPDIAFIGSDGLSKYVDSGMAVDISRYADEDMMQDFDQDILNYFKNGDGMYGFPAYCEVQCIGGNRQFLEDSGIDWKNIQEEGWSYDEFRDAIKKGVVKDGDTISRYGFLFACSGVAAKDYFSIFVRNAGMPSAFDKDLKYAYTSTQMLSFLKDLRTLIDDGSMPKELGSIDAGKRWNMFLTGQTMITGKGLSSFEKSAADNNEKLKNKDNSAVENSIELDYIVLPVPVFEGGEQQSYGAVDGYICLSGERNPDEAHLKNVAKAAYYLASGERAAQTCQELYLNPICESGRKAYDTLPSIENKNENNTKAVQKLLTQVGEARPDIPADLSASAIKIEDEIIVPKFQGLLAGEVSPEEMYQAIKDAAYERFGEDGCVNN</sequence>
<evidence type="ECO:0000313" key="3">
    <source>
        <dbReference type="EMBL" id="TLC98159.1"/>
    </source>
</evidence>
<organism evidence="3 4">
    <name type="scientific">Robinsoniella peoriensis</name>
    <dbReference type="NCBI Taxonomy" id="180332"/>
    <lineage>
        <taxon>Bacteria</taxon>
        <taxon>Bacillati</taxon>
        <taxon>Bacillota</taxon>
        <taxon>Clostridia</taxon>
        <taxon>Lachnospirales</taxon>
        <taxon>Lachnospiraceae</taxon>
        <taxon>Robinsoniella</taxon>
    </lineage>
</organism>
<accession>A0A4U8Q0H2</accession>
<dbReference type="PANTHER" id="PTHR43649:SF12">
    <property type="entry name" value="DIACETYLCHITOBIOSE BINDING PROTEIN DASA"/>
    <property type="match status" value="1"/>
</dbReference>
<dbReference type="Pfam" id="PF01547">
    <property type="entry name" value="SBP_bac_1"/>
    <property type="match status" value="1"/>
</dbReference>
<dbReference type="Proteomes" id="UP000306509">
    <property type="component" value="Unassembled WGS sequence"/>
</dbReference>
<keyword evidence="2" id="KW-0732">Signal</keyword>
<dbReference type="RefSeq" id="WP_044295673.1">
    <property type="nucleotide sequence ID" value="NZ_JTGN01000006.1"/>
</dbReference>
<feature type="chain" id="PRO_5039157115" evidence="2">
    <location>
        <begin position="22"/>
        <end position="502"/>
    </location>
</feature>
<dbReference type="InterPro" id="IPR006059">
    <property type="entry name" value="SBP"/>
</dbReference>
<feature type="signal peptide" evidence="2">
    <location>
        <begin position="1"/>
        <end position="21"/>
    </location>
</feature>
<gene>
    <name evidence="3" type="primary">yesO_8</name>
    <name evidence="3" type="ORF">DSM106044_05065</name>
</gene>
<reference evidence="3 4" key="1">
    <citation type="journal article" date="2019" name="Anaerobe">
        <title>Detection of Robinsoniella peoriensis in multiple bone samples of a trauma patient.</title>
        <authorList>
            <person name="Schrottner P."/>
            <person name="Hartwich K."/>
            <person name="Bunk B."/>
            <person name="Schober I."/>
            <person name="Helbig S."/>
            <person name="Rudolph W.W."/>
            <person name="Gunzer F."/>
        </authorList>
    </citation>
    <scope>NUCLEOTIDE SEQUENCE [LARGE SCALE GENOMIC DNA]</scope>
    <source>
        <strain evidence="3 4">DSM 106044</strain>
    </source>
</reference>
<protein>
    <submittedName>
        <fullName evidence="3">Putative ABC transporter substrate-binding protein YesO</fullName>
    </submittedName>
</protein>
<dbReference type="Gene3D" id="3.40.190.10">
    <property type="entry name" value="Periplasmic binding protein-like II"/>
    <property type="match status" value="1"/>
</dbReference>